<keyword evidence="2" id="KW-1185">Reference proteome</keyword>
<dbReference type="RefSeq" id="WP_093046015.1">
    <property type="nucleotide sequence ID" value="NZ_FNQR01000015.1"/>
</dbReference>
<proteinExistence type="predicted"/>
<dbReference type="AlphaFoldDB" id="A0A1H4GEG4"/>
<name>A0A1H4GEG4_9BACI</name>
<dbReference type="Proteomes" id="UP000198584">
    <property type="component" value="Unassembled WGS sequence"/>
</dbReference>
<dbReference type="EMBL" id="FNQR01000015">
    <property type="protein sequence ID" value="SEB07999.1"/>
    <property type="molecule type" value="Genomic_DNA"/>
</dbReference>
<sequence>MEEERFFLYDEKEKSDTRFVSFMGATHRHDLALVKTSRYYGKTLVLDIQGNRFAIIGHDDIEEPGYLEHAFNLNEIDADELREFLREAI</sequence>
<accession>A0A1H4GEG4</accession>
<evidence type="ECO:0000313" key="2">
    <source>
        <dbReference type="Proteomes" id="UP000198584"/>
    </source>
</evidence>
<dbReference type="InterPro" id="IPR021415">
    <property type="entry name" value="SAV0927-like"/>
</dbReference>
<reference evidence="2" key="1">
    <citation type="submission" date="2016-10" db="EMBL/GenBank/DDBJ databases">
        <authorList>
            <person name="Varghese N."/>
            <person name="Submissions S."/>
        </authorList>
    </citation>
    <scope>NUCLEOTIDE SEQUENCE [LARGE SCALE GENOMIC DNA]</scope>
    <source>
        <strain evidence="2">CCM7597</strain>
    </source>
</reference>
<dbReference type="OrthoDB" id="2381902at2"/>
<dbReference type="STRING" id="571932.SAMN05421743_115100"/>
<protein>
    <recommendedName>
        <fullName evidence="3">DUF3055 domain-containing protein</fullName>
    </recommendedName>
</protein>
<dbReference type="Pfam" id="PF11256">
    <property type="entry name" value="SAV0927-like"/>
    <property type="match status" value="1"/>
</dbReference>
<evidence type="ECO:0000313" key="1">
    <source>
        <dbReference type="EMBL" id="SEB07999.1"/>
    </source>
</evidence>
<gene>
    <name evidence="1" type="ORF">SAMN05421743_115100</name>
</gene>
<organism evidence="1 2">
    <name type="scientific">Thalassobacillus cyri</name>
    <dbReference type="NCBI Taxonomy" id="571932"/>
    <lineage>
        <taxon>Bacteria</taxon>
        <taxon>Bacillati</taxon>
        <taxon>Bacillota</taxon>
        <taxon>Bacilli</taxon>
        <taxon>Bacillales</taxon>
        <taxon>Bacillaceae</taxon>
        <taxon>Thalassobacillus</taxon>
    </lineage>
</organism>
<evidence type="ECO:0008006" key="3">
    <source>
        <dbReference type="Google" id="ProtNLM"/>
    </source>
</evidence>